<feature type="transmembrane region" description="Helical" evidence="7">
    <location>
        <begin position="94"/>
        <end position="114"/>
    </location>
</feature>
<dbReference type="PANTHER" id="PTHR30614">
    <property type="entry name" value="MEMBRANE COMPONENT OF AMINO ACID ABC TRANSPORTER"/>
    <property type="match status" value="1"/>
</dbReference>
<reference evidence="9" key="1">
    <citation type="submission" date="2014-07" db="EMBL/GenBank/DDBJ databases">
        <authorList>
            <person name="Zhang J.E."/>
            <person name="Yang H."/>
            <person name="Guo J."/>
            <person name="Deng Z."/>
            <person name="Luo H."/>
            <person name="Luo M."/>
            <person name="Zhao B."/>
        </authorList>
    </citation>
    <scope>NUCLEOTIDE SEQUENCE</scope>
    <source>
        <strain evidence="9">AM4</strain>
    </source>
</reference>
<feature type="domain" description="ABC transmembrane type-1" evidence="8">
    <location>
        <begin position="14"/>
        <end position="215"/>
    </location>
</feature>
<sequence>MGELLSQYDVLGAFLVNIELTFFSAIGAALLGTILMIMRVCPMGSLRGFAAAFTNIVMNIPLTLIILACSLGVYGQLGIVVSGRWGDQWLARNSFWLTVIGLSVYTATFVCEALRSGLNTVPPGQAEAARAIGLGFGQTMGSIILPQTLRGAVAPLGNTLIALAKNTTVASAAGVSQAASVMSDMFEFSPQHLLAIFAVFAIGWTIIVLPIGLLTTSLSRKLAVAR</sequence>
<comment type="subcellular location">
    <subcellularLocation>
        <location evidence="7">Cell membrane</location>
        <topology evidence="7">Multi-pass membrane protein</topology>
    </subcellularLocation>
    <subcellularLocation>
        <location evidence="1">Membrane</location>
        <topology evidence="1">Multi-pass membrane protein</topology>
    </subcellularLocation>
</comment>
<dbReference type="Pfam" id="PF00528">
    <property type="entry name" value="BPD_transp_1"/>
    <property type="match status" value="1"/>
</dbReference>
<dbReference type="EMBL" id="LK995510">
    <property type="protein sequence ID" value="CED91496.1"/>
    <property type="molecule type" value="Genomic_DNA"/>
</dbReference>
<dbReference type="GO" id="GO:0006865">
    <property type="term" value="P:amino acid transport"/>
    <property type="evidence" value="ECO:0007669"/>
    <property type="project" value="UniProtKB-KW"/>
</dbReference>
<dbReference type="RefSeq" id="WP_244671595.1">
    <property type="nucleotide sequence ID" value="NZ_LK995510.1"/>
</dbReference>
<dbReference type="PANTHER" id="PTHR30614:SF37">
    <property type="entry name" value="AMINO-ACID ABC TRANSPORTER PERMEASE PROTEIN YHDX-RELATED"/>
    <property type="match status" value="1"/>
</dbReference>
<dbReference type="GO" id="GO:0005886">
    <property type="term" value="C:plasma membrane"/>
    <property type="evidence" value="ECO:0007669"/>
    <property type="project" value="UniProtKB-SubCell"/>
</dbReference>
<feature type="transmembrane region" description="Helical" evidence="7">
    <location>
        <begin position="12"/>
        <end position="37"/>
    </location>
</feature>
<keyword evidence="6 7" id="KW-0472">Membrane</keyword>
<evidence type="ECO:0000256" key="6">
    <source>
        <dbReference type="ARBA" id="ARBA00023136"/>
    </source>
</evidence>
<keyword evidence="7" id="KW-0813">Transport</keyword>
<dbReference type="InterPro" id="IPR000515">
    <property type="entry name" value="MetI-like"/>
</dbReference>
<dbReference type="CDD" id="cd06261">
    <property type="entry name" value="TM_PBP2"/>
    <property type="match status" value="1"/>
</dbReference>
<dbReference type="InterPro" id="IPR043429">
    <property type="entry name" value="ArtM/GltK/GlnP/TcyL/YhdX-like"/>
</dbReference>
<evidence type="ECO:0000313" key="9">
    <source>
        <dbReference type="EMBL" id="CED91496.1"/>
    </source>
</evidence>
<dbReference type="InterPro" id="IPR035906">
    <property type="entry name" value="MetI-like_sf"/>
</dbReference>
<dbReference type="SUPFAM" id="SSF161098">
    <property type="entry name" value="MetI-like"/>
    <property type="match status" value="1"/>
</dbReference>
<evidence type="ECO:0000256" key="2">
    <source>
        <dbReference type="ARBA" id="ARBA00010072"/>
    </source>
</evidence>
<protein>
    <submittedName>
        <fullName evidence="9">Glutamate transport system permease protein GluC</fullName>
    </submittedName>
</protein>
<evidence type="ECO:0000256" key="1">
    <source>
        <dbReference type="ARBA" id="ARBA00004141"/>
    </source>
</evidence>
<keyword evidence="3 7" id="KW-0812">Transmembrane</keyword>
<dbReference type="GO" id="GO:0055085">
    <property type="term" value="P:transmembrane transport"/>
    <property type="evidence" value="ECO:0007669"/>
    <property type="project" value="InterPro"/>
</dbReference>
<evidence type="ECO:0000256" key="4">
    <source>
        <dbReference type="ARBA" id="ARBA00022970"/>
    </source>
</evidence>
<comment type="similarity">
    <text evidence="2">Belongs to the binding-protein-dependent transport system permease family. HisMQ subfamily.</text>
</comment>
<gene>
    <name evidence="9" type="ORF">AAM4_1664</name>
</gene>
<evidence type="ECO:0000256" key="3">
    <source>
        <dbReference type="ARBA" id="ARBA00022692"/>
    </source>
</evidence>
<feature type="transmembrane region" description="Helical" evidence="7">
    <location>
        <begin position="192"/>
        <end position="213"/>
    </location>
</feature>
<name>A0A1L7RIA9_9ACTO</name>
<accession>A0A1L7RIA9</accession>
<evidence type="ECO:0000259" key="8">
    <source>
        <dbReference type="PROSITE" id="PS50928"/>
    </source>
</evidence>
<dbReference type="Gene3D" id="1.10.3720.10">
    <property type="entry name" value="MetI-like"/>
    <property type="match status" value="1"/>
</dbReference>
<feature type="transmembrane region" description="Helical" evidence="7">
    <location>
        <begin position="49"/>
        <end position="74"/>
    </location>
</feature>
<keyword evidence="4" id="KW-0029">Amino-acid transport</keyword>
<evidence type="ECO:0000256" key="5">
    <source>
        <dbReference type="ARBA" id="ARBA00022989"/>
    </source>
</evidence>
<dbReference type="AlphaFoldDB" id="A0A1L7RIA9"/>
<keyword evidence="5 7" id="KW-1133">Transmembrane helix</keyword>
<dbReference type="PROSITE" id="PS50928">
    <property type="entry name" value="ABC_TM1"/>
    <property type="match status" value="1"/>
</dbReference>
<organism evidence="9">
    <name type="scientific">Actinomyces succiniciruminis</name>
    <dbReference type="NCBI Taxonomy" id="1522002"/>
    <lineage>
        <taxon>Bacteria</taxon>
        <taxon>Bacillati</taxon>
        <taxon>Actinomycetota</taxon>
        <taxon>Actinomycetes</taxon>
        <taxon>Actinomycetales</taxon>
        <taxon>Actinomycetaceae</taxon>
        <taxon>Actinomyces</taxon>
    </lineage>
</organism>
<proteinExistence type="inferred from homology"/>
<evidence type="ECO:0000256" key="7">
    <source>
        <dbReference type="RuleBase" id="RU363032"/>
    </source>
</evidence>